<evidence type="ECO:0000256" key="3">
    <source>
        <dbReference type="ARBA" id="ARBA00022553"/>
    </source>
</evidence>
<dbReference type="EC" id="2.7.13.3" evidence="2"/>
<dbReference type="PANTHER" id="PTHR43047">
    <property type="entry name" value="TWO-COMPONENT HISTIDINE PROTEIN KINASE"/>
    <property type="match status" value="1"/>
</dbReference>
<dbReference type="SUPFAM" id="SSF47384">
    <property type="entry name" value="Homodimeric domain of signal transducing histidine kinase"/>
    <property type="match status" value="1"/>
</dbReference>
<evidence type="ECO:0000259" key="9">
    <source>
        <dbReference type="PROSITE" id="PS50110"/>
    </source>
</evidence>
<keyword evidence="11" id="KW-1185">Reference proteome</keyword>
<accession>A0ABV4CYA2</accession>
<dbReference type="SMART" id="SM00387">
    <property type="entry name" value="HATPase_c"/>
    <property type="match status" value="1"/>
</dbReference>
<evidence type="ECO:0000256" key="1">
    <source>
        <dbReference type="ARBA" id="ARBA00000085"/>
    </source>
</evidence>
<dbReference type="InterPro" id="IPR003594">
    <property type="entry name" value="HATPase_dom"/>
</dbReference>
<keyword evidence="5" id="KW-0418">Kinase</keyword>
<keyword evidence="7" id="KW-0812">Transmembrane</keyword>
<keyword evidence="7" id="KW-0472">Membrane</keyword>
<organism evidence="10 11">
    <name type="scientific">Heminiphilus faecis</name>
    <dbReference type="NCBI Taxonomy" id="2601703"/>
    <lineage>
        <taxon>Bacteria</taxon>
        <taxon>Pseudomonadati</taxon>
        <taxon>Bacteroidota</taxon>
        <taxon>Bacteroidia</taxon>
        <taxon>Bacteroidales</taxon>
        <taxon>Muribaculaceae</taxon>
        <taxon>Heminiphilus</taxon>
    </lineage>
</organism>
<reference evidence="10 11" key="1">
    <citation type="submission" date="2024-03" db="EMBL/GenBank/DDBJ databases">
        <title>Mouse gut bacterial collection (mGBC) of GemPharmatech.</title>
        <authorList>
            <person name="He Y."/>
            <person name="Dong L."/>
            <person name="Wu D."/>
            <person name="Gao X."/>
            <person name="Lin Z."/>
        </authorList>
    </citation>
    <scope>NUCLEOTIDE SEQUENCE [LARGE SCALE GENOMIC DNA]</scope>
    <source>
        <strain evidence="10 11">54-13</strain>
    </source>
</reference>
<keyword evidence="3 6" id="KW-0597">Phosphoprotein</keyword>
<dbReference type="InterPro" id="IPR036890">
    <property type="entry name" value="HATPase_C_sf"/>
</dbReference>
<name>A0ABV4CYA2_9BACT</name>
<dbReference type="EMBL" id="JBCLPP010000020">
    <property type="protein sequence ID" value="MEY8245616.1"/>
    <property type="molecule type" value="Genomic_DNA"/>
</dbReference>
<dbReference type="InterPro" id="IPR003661">
    <property type="entry name" value="HisK_dim/P_dom"/>
</dbReference>
<feature type="transmembrane region" description="Helical" evidence="7">
    <location>
        <begin position="6"/>
        <end position="23"/>
    </location>
</feature>
<dbReference type="Gene3D" id="1.10.287.130">
    <property type="match status" value="1"/>
</dbReference>
<keyword evidence="4" id="KW-0808">Transferase</keyword>
<evidence type="ECO:0000259" key="8">
    <source>
        <dbReference type="PROSITE" id="PS50109"/>
    </source>
</evidence>
<dbReference type="PROSITE" id="PS50109">
    <property type="entry name" value="HIS_KIN"/>
    <property type="match status" value="1"/>
</dbReference>
<dbReference type="PANTHER" id="PTHR43047:SF72">
    <property type="entry name" value="OSMOSENSING HISTIDINE PROTEIN KINASE SLN1"/>
    <property type="match status" value="1"/>
</dbReference>
<evidence type="ECO:0000256" key="6">
    <source>
        <dbReference type="PROSITE-ProRule" id="PRU00169"/>
    </source>
</evidence>
<dbReference type="GO" id="GO:0005524">
    <property type="term" value="F:ATP binding"/>
    <property type="evidence" value="ECO:0007669"/>
    <property type="project" value="UniProtKB-KW"/>
</dbReference>
<feature type="domain" description="Response regulatory" evidence="9">
    <location>
        <begin position="583"/>
        <end position="696"/>
    </location>
</feature>
<dbReference type="Gene3D" id="3.30.565.10">
    <property type="entry name" value="Histidine kinase-like ATPase, C-terminal domain"/>
    <property type="match status" value="1"/>
</dbReference>
<dbReference type="SUPFAM" id="SSF52172">
    <property type="entry name" value="CheY-like"/>
    <property type="match status" value="1"/>
</dbReference>
<dbReference type="InterPro" id="IPR004358">
    <property type="entry name" value="Sig_transdc_His_kin-like_C"/>
</dbReference>
<evidence type="ECO:0000313" key="11">
    <source>
        <dbReference type="Proteomes" id="UP001565200"/>
    </source>
</evidence>
<dbReference type="PROSITE" id="PS50110">
    <property type="entry name" value="RESPONSE_REGULATORY"/>
    <property type="match status" value="1"/>
</dbReference>
<dbReference type="CDD" id="cd16922">
    <property type="entry name" value="HATPase_EvgS-ArcB-TorS-like"/>
    <property type="match status" value="1"/>
</dbReference>
<dbReference type="InterPro" id="IPR001789">
    <property type="entry name" value="Sig_transdc_resp-reg_receiver"/>
</dbReference>
<evidence type="ECO:0000313" key="10">
    <source>
        <dbReference type="EMBL" id="MEY8245616.1"/>
    </source>
</evidence>
<evidence type="ECO:0000256" key="2">
    <source>
        <dbReference type="ARBA" id="ARBA00012438"/>
    </source>
</evidence>
<feature type="modified residue" description="4-aspartylphosphate" evidence="6">
    <location>
        <position position="631"/>
    </location>
</feature>
<dbReference type="SUPFAM" id="SSF55874">
    <property type="entry name" value="ATPase domain of HSP90 chaperone/DNA topoisomerase II/histidine kinase"/>
    <property type="match status" value="1"/>
</dbReference>
<protein>
    <recommendedName>
        <fullName evidence="2">histidine kinase</fullName>
        <ecNumber evidence="2">2.7.13.3</ecNumber>
    </recommendedName>
</protein>
<comment type="caution">
    <text evidence="10">The sequence shown here is derived from an EMBL/GenBank/DDBJ whole genome shotgun (WGS) entry which is preliminary data.</text>
</comment>
<dbReference type="Pfam" id="PF00512">
    <property type="entry name" value="HisKA"/>
    <property type="match status" value="1"/>
</dbReference>
<dbReference type="Pfam" id="PF02518">
    <property type="entry name" value="HATPase_c"/>
    <property type="match status" value="1"/>
</dbReference>
<gene>
    <name evidence="10" type="ORF">AAK873_08310</name>
</gene>
<dbReference type="Proteomes" id="UP001565200">
    <property type="component" value="Unassembled WGS sequence"/>
</dbReference>
<dbReference type="RefSeq" id="WP_121700155.1">
    <property type="nucleotide sequence ID" value="NZ_JBCLPP010000020.1"/>
</dbReference>
<keyword evidence="10" id="KW-0067">ATP-binding</keyword>
<dbReference type="SMART" id="SM00448">
    <property type="entry name" value="REC"/>
    <property type="match status" value="1"/>
</dbReference>
<keyword evidence="7" id="KW-1133">Transmembrane helix</keyword>
<dbReference type="CDD" id="cd00082">
    <property type="entry name" value="HisKA"/>
    <property type="match status" value="1"/>
</dbReference>
<dbReference type="SMART" id="SM00388">
    <property type="entry name" value="HisKA"/>
    <property type="match status" value="1"/>
</dbReference>
<feature type="domain" description="Histidine kinase" evidence="8">
    <location>
        <begin position="348"/>
        <end position="560"/>
    </location>
</feature>
<dbReference type="PRINTS" id="PR00344">
    <property type="entry name" value="BCTRLSENSOR"/>
</dbReference>
<dbReference type="Gene3D" id="3.40.50.2300">
    <property type="match status" value="1"/>
</dbReference>
<evidence type="ECO:0000256" key="4">
    <source>
        <dbReference type="ARBA" id="ARBA00022679"/>
    </source>
</evidence>
<dbReference type="InterPro" id="IPR036097">
    <property type="entry name" value="HisK_dim/P_sf"/>
</dbReference>
<evidence type="ECO:0000256" key="5">
    <source>
        <dbReference type="ARBA" id="ARBA00022777"/>
    </source>
</evidence>
<dbReference type="InterPro" id="IPR011006">
    <property type="entry name" value="CheY-like_superfamily"/>
</dbReference>
<proteinExistence type="predicted"/>
<comment type="catalytic activity">
    <reaction evidence="1">
        <text>ATP + protein L-histidine = ADP + protein N-phospho-L-histidine.</text>
        <dbReference type="EC" id="2.7.13.3"/>
    </reaction>
</comment>
<evidence type="ECO:0000256" key="7">
    <source>
        <dbReference type="SAM" id="Phobius"/>
    </source>
</evidence>
<keyword evidence="10" id="KW-0547">Nucleotide-binding</keyword>
<feature type="transmembrane region" description="Helical" evidence="7">
    <location>
        <begin position="35"/>
        <end position="57"/>
    </location>
</feature>
<dbReference type="InterPro" id="IPR005467">
    <property type="entry name" value="His_kinase_dom"/>
</dbReference>
<sequence length="698" mass="80143">MNRKTTFVSMAMVISVILCLTLWRIGSDDINRTLLFISLSLLAVIIIFLLYVCWSHLKVINKIQKEEDKMQRRLTGIVNTMPVLYMYQEMITDENGVIVDTIYREVNNHFMEVIFDRKDCVGKYGSELFAHSMPIFMKASNEAKQTGKAVNFQYYYPDKKVYFDIVVRPIENGRFMEYFMIDSSNLYHIQKRMHNLNKKMGIALETSKVSPWRWELDKHMVFLHKPARNENNEITHKEVAIHEENMFCEIHPDDRERIRRYTDDIKNGTRTQFKEEFRMRYPTDDGKSATEWVEMVAIMSSKDENGRPLILVGSLQIITHRKKMENELLMAKQKAEESDRLKSAFLANMSHEIRTPLNAIVGFSSLIASAENDENKDKYSQIIETNSDLLLQLIGDILDLSKIEAGTLEFKHSDFDLNKLLTEIESSLQLRLPHSKPVTLSLKPGMAQCIIKSDRNRLTQVITNLITNAIKFTERGDISISYVQEGDMLRFQVADSGCGIADDKKKDIFKRFVKLNSFKTGTGLGLPICKSIIESLGGEIGVISDLGQGSTFWFTIPYIPAVSPEKKDMASRKISEFSSQKKTILIAEDNDSNYELIDAILSSKYNLVHAWNGQEAVEMFNECNPRLIIMDINMPVMDGYEATREIRKLTSDVPILALTAYAYASDEERILNSGMNAYMSKPIDSRLLKNHVTKMLNE</sequence>
<dbReference type="Pfam" id="PF00072">
    <property type="entry name" value="Response_reg"/>
    <property type="match status" value="1"/>
</dbReference>
<dbReference type="Gene3D" id="3.30.450.20">
    <property type="entry name" value="PAS domain"/>
    <property type="match status" value="2"/>
</dbReference>
<dbReference type="CDD" id="cd17546">
    <property type="entry name" value="REC_hyHK_CKI1_RcsC-like"/>
    <property type="match status" value="1"/>
</dbReference>